<comment type="caution">
    <text evidence="2">The sequence shown here is derived from an EMBL/GenBank/DDBJ whole genome shotgun (WGS) entry which is preliminary data.</text>
</comment>
<evidence type="ECO:0000313" key="3">
    <source>
        <dbReference type="Proteomes" id="UP000582981"/>
    </source>
</evidence>
<dbReference type="InterPro" id="IPR035093">
    <property type="entry name" value="RelE/ParE_toxin_dom_sf"/>
</dbReference>
<evidence type="ECO:0000313" key="2">
    <source>
        <dbReference type="EMBL" id="NWB46356.1"/>
    </source>
</evidence>
<dbReference type="RefSeq" id="WP_177143706.1">
    <property type="nucleotide sequence ID" value="NZ_JACAPU010000011.1"/>
</dbReference>
<name>A0A7Y7WBX6_9PSED</name>
<dbReference type="Proteomes" id="UP000582981">
    <property type="component" value="Unassembled WGS sequence"/>
</dbReference>
<evidence type="ECO:0000256" key="1">
    <source>
        <dbReference type="ARBA" id="ARBA00022649"/>
    </source>
</evidence>
<gene>
    <name evidence="2" type="ORF">HX829_07615</name>
</gene>
<dbReference type="EMBL" id="JACAPU010000011">
    <property type="protein sequence ID" value="NWB46356.1"/>
    <property type="molecule type" value="Genomic_DNA"/>
</dbReference>
<dbReference type="Pfam" id="PF05016">
    <property type="entry name" value="ParE_toxin"/>
    <property type="match status" value="1"/>
</dbReference>
<accession>A0A7Y7WBX6</accession>
<organism evidence="2 3">
    <name type="scientific">Pseudomonas gingeri</name>
    <dbReference type="NCBI Taxonomy" id="117681"/>
    <lineage>
        <taxon>Bacteria</taxon>
        <taxon>Pseudomonadati</taxon>
        <taxon>Pseudomonadota</taxon>
        <taxon>Gammaproteobacteria</taxon>
        <taxon>Pseudomonadales</taxon>
        <taxon>Pseudomonadaceae</taxon>
        <taxon>Pseudomonas</taxon>
    </lineage>
</organism>
<proteinExistence type="predicted"/>
<dbReference type="Gene3D" id="3.30.2310.20">
    <property type="entry name" value="RelE-like"/>
    <property type="match status" value="1"/>
</dbReference>
<dbReference type="InterPro" id="IPR007712">
    <property type="entry name" value="RelE/ParE_toxin"/>
</dbReference>
<protein>
    <submittedName>
        <fullName evidence="2">Type II toxin-antitoxin system RelE/ParE family toxin</fullName>
    </submittedName>
</protein>
<keyword evidence="1" id="KW-1277">Toxin-antitoxin system</keyword>
<reference evidence="2 3" key="1">
    <citation type="submission" date="2020-04" db="EMBL/GenBank/DDBJ databases">
        <title>Molecular characterization of pseudomonads from Agaricus bisporus reveal novel blotch 2 pathogens in Western Europe.</title>
        <authorList>
            <person name="Taparia T."/>
            <person name="Krijger M."/>
            <person name="Haynes E."/>
            <person name="Elpinstone J.G."/>
            <person name="Noble R."/>
            <person name="Van Der Wolf J."/>
        </authorList>
    </citation>
    <scope>NUCLEOTIDE SEQUENCE [LARGE SCALE GENOMIC DNA]</scope>
    <source>
        <strain evidence="2 3">F1001</strain>
    </source>
</reference>
<dbReference type="AlphaFoldDB" id="A0A7Y7WBX6"/>
<sequence>MGKYRLSHTALSDIEDVLRYSQVQFGSQARIRYQALIRTAIEDLAETPDRVGSSPRDELSEGLRSFHLTCVRKQAATATGTVQRPRHVVFYRLADDQVIEIVRILHDAMEVRQHLTLELRGS</sequence>